<keyword evidence="10" id="KW-1185">Reference proteome</keyword>
<dbReference type="PATRIC" id="fig|86416.3.peg.3623"/>
<evidence type="ECO:0000256" key="6">
    <source>
        <dbReference type="ARBA" id="ARBA00022989"/>
    </source>
</evidence>
<organism evidence="9 10">
    <name type="scientific">Clostridium pasteurianum BC1</name>
    <dbReference type="NCBI Taxonomy" id="86416"/>
    <lineage>
        <taxon>Bacteria</taxon>
        <taxon>Bacillati</taxon>
        <taxon>Bacillota</taxon>
        <taxon>Clostridia</taxon>
        <taxon>Eubacteriales</taxon>
        <taxon>Clostridiaceae</taxon>
        <taxon>Clostridium</taxon>
    </lineage>
</organism>
<feature type="transmembrane region" description="Helical" evidence="8">
    <location>
        <begin position="149"/>
        <end position="170"/>
    </location>
</feature>
<proteinExistence type="predicted"/>
<dbReference type="Pfam" id="PF04647">
    <property type="entry name" value="AgrB"/>
    <property type="match status" value="1"/>
</dbReference>
<name>R4K5H2_CLOPA</name>
<feature type="transmembrane region" description="Helical" evidence="8">
    <location>
        <begin position="25"/>
        <end position="46"/>
    </location>
</feature>
<keyword evidence="3" id="KW-0645">Protease</keyword>
<dbReference type="eggNOG" id="COG4512">
    <property type="taxonomic scope" value="Bacteria"/>
</dbReference>
<feature type="transmembrane region" description="Helical" evidence="8">
    <location>
        <begin position="81"/>
        <end position="100"/>
    </location>
</feature>
<dbReference type="RefSeq" id="WP_015616690.1">
    <property type="nucleotide sequence ID" value="NC_021182.1"/>
</dbReference>
<keyword evidence="1" id="KW-1003">Cell membrane</keyword>
<keyword evidence="2" id="KW-0673">Quorum sensing</keyword>
<dbReference type="GO" id="GO:0016020">
    <property type="term" value="C:membrane"/>
    <property type="evidence" value="ECO:0007669"/>
    <property type="project" value="InterPro"/>
</dbReference>
<sequence>MEKLTNNIANKVAAELKLDNNSREIIAYGMFALIHIALSIILVIIFGLMFHVTIEALIVCFSGSILRKYSGGAHASSPGKCATIGTIICIGQALLLLYLFGSVINLKLLLFLGIVIFVWSYYLIYKLAPIDSPAKPIKTKEKKIRMKKWSAFVLSTYMIIVVINVAIYIFFRDTRFLIYSLCIYGGTAWQIFTLTRVGHSTMNKIDAFSNHILIIKKGGN</sequence>
<evidence type="ECO:0000256" key="8">
    <source>
        <dbReference type="SAM" id="Phobius"/>
    </source>
</evidence>
<dbReference type="KEGG" id="cpas:Clopa_3625"/>
<dbReference type="SMART" id="SM00793">
    <property type="entry name" value="AgrB"/>
    <property type="match status" value="1"/>
</dbReference>
<gene>
    <name evidence="9" type="ORF">Clopa_3625</name>
</gene>
<protein>
    <recommendedName>
        <fullName evidence="11">Protein possibly involved in post-translational modification of quorum-sensing peptides</fullName>
    </recommendedName>
</protein>
<accession>R4K5H2</accession>
<dbReference type="InterPro" id="IPR006741">
    <property type="entry name" value="AgrB"/>
</dbReference>
<dbReference type="EMBL" id="CP003261">
    <property type="protein sequence ID" value="AGK98407.1"/>
    <property type="molecule type" value="Genomic_DNA"/>
</dbReference>
<dbReference type="GO" id="GO:0009372">
    <property type="term" value="P:quorum sensing"/>
    <property type="evidence" value="ECO:0007669"/>
    <property type="project" value="UniProtKB-KW"/>
</dbReference>
<dbReference type="HOGENOM" id="CLU_098969_0_1_9"/>
<evidence type="ECO:0000256" key="2">
    <source>
        <dbReference type="ARBA" id="ARBA00022654"/>
    </source>
</evidence>
<keyword evidence="6 8" id="KW-1133">Transmembrane helix</keyword>
<feature type="transmembrane region" description="Helical" evidence="8">
    <location>
        <begin position="106"/>
        <end position="128"/>
    </location>
</feature>
<reference evidence="9 10" key="1">
    <citation type="submission" date="2012-01" db="EMBL/GenBank/DDBJ databases">
        <title>Complete sequence of chromosome of Clostridium pasteurianum BC1.</title>
        <authorList>
            <consortium name="US DOE Joint Genome Institute"/>
            <person name="Lucas S."/>
            <person name="Han J."/>
            <person name="Lapidus A."/>
            <person name="Cheng J.-F."/>
            <person name="Goodwin L."/>
            <person name="Pitluck S."/>
            <person name="Peters L."/>
            <person name="Mikhailova N."/>
            <person name="Teshima H."/>
            <person name="Detter J.C."/>
            <person name="Han C."/>
            <person name="Tapia R."/>
            <person name="Land M."/>
            <person name="Hauser L."/>
            <person name="Kyrpides N."/>
            <person name="Ivanova N."/>
            <person name="Pagani I."/>
            <person name="Dunn J."/>
            <person name="Taghavi S."/>
            <person name="Francis A."/>
            <person name="van der Lelie D."/>
            <person name="Woyke T."/>
        </authorList>
    </citation>
    <scope>NUCLEOTIDE SEQUENCE [LARGE SCALE GENOMIC DNA]</scope>
    <source>
        <strain evidence="9 10">BC1</strain>
    </source>
</reference>
<evidence type="ECO:0000313" key="9">
    <source>
        <dbReference type="EMBL" id="AGK98407.1"/>
    </source>
</evidence>
<keyword evidence="5" id="KW-0378">Hydrolase</keyword>
<dbReference type="OrthoDB" id="2854767at2"/>
<keyword evidence="4 8" id="KW-0812">Transmembrane</keyword>
<dbReference type="GO" id="GO:0008233">
    <property type="term" value="F:peptidase activity"/>
    <property type="evidence" value="ECO:0007669"/>
    <property type="project" value="UniProtKB-KW"/>
</dbReference>
<dbReference type="Proteomes" id="UP000013523">
    <property type="component" value="Chromosome"/>
</dbReference>
<evidence type="ECO:0000256" key="5">
    <source>
        <dbReference type="ARBA" id="ARBA00022801"/>
    </source>
</evidence>
<keyword evidence="7 8" id="KW-0472">Membrane</keyword>
<evidence type="ECO:0000256" key="1">
    <source>
        <dbReference type="ARBA" id="ARBA00022475"/>
    </source>
</evidence>
<evidence type="ECO:0008006" key="11">
    <source>
        <dbReference type="Google" id="ProtNLM"/>
    </source>
</evidence>
<evidence type="ECO:0000256" key="7">
    <source>
        <dbReference type="ARBA" id="ARBA00023136"/>
    </source>
</evidence>
<evidence type="ECO:0000256" key="3">
    <source>
        <dbReference type="ARBA" id="ARBA00022670"/>
    </source>
</evidence>
<dbReference type="STRING" id="86416.Clopa_3625"/>
<evidence type="ECO:0000313" key="10">
    <source>
        <dbReference type="Proteomes" id="UP000013523"/>
    </source>
</evidence>
<dbReference type="GO" id="GO:0006508">
    <property type="term" value="P:proteolysis"/>
    <property type="evidence" value="ECO:0007669"/>
    <property type="project" value="UniProtKB-KW"/>
</dbReference>
<dbReference type="AlphaFoldDB" id="R4K5H2"/>
<feature type="transmembrane region" description="Helical" evidence="8">
    <location>
        <begin position="176"/>
        <end position="195"/>
    </location>
</feature>
<evidence type="ECO:0000256" key="4">
    <source>
        <dbReference type="ARBA" id="ARBA00022692"/>
    </source>
</evidence>